<evidence type="ECO:0000256" key="2">
    <source>
        <dbReference type="ARBA" id="ARBA00022475"/>
    </source>
</evidence>
<feature type="transmembrane region" description="Helical" evidence="6">
    <location>
        <begin position="297"/>
        <end position="314"/>
    </location>
</feature>
<keyword evidence="2" id="KW-1003">Cell membrane</keyword>
<evidence type="ECO:0008006" key="8">
    <source>
        <dbReference type="Google" id="ProtNLM"/>
    </source>
</evidence>
<feature type="transmembrane region" description="Helical" evidence="6">
    <location>
        <begin position="356"/>
        <end position="376"/>
    </location>
</feature>
<evidence type="ECO:0000256" key="6">
    <source>
        <dbReference type="SAM" id="Phobius"/>
    </source>
</evidence>
<dbReference type="EMBL" id="CADCUQ010000077">
    <property type="protein sequence ID" value="CAA9375933.1"/>
    <property type="molecule type" value="Genomic_DNA"/>
</dbReference>
<accession>A0A6J4N255</accession>
<evidence type="ECO:0000256" key="3">
    <source>
        <dbReference type="ARBA" id="ARBA00022692"/>
    </source>
</evidence>
<dbReference type="Pfam" id="PF03739">
    <property type="entry name" value="LptF_LptG"/>
    <property type="match status" value="1"/>
</dbReference>
<evidence type="ECO:0000256" key="4">
    <source>
        <dbReference type="ARBA" id="ARBA00022989"/>
    </source>
</evidence>
<evidence type="ECO:0000256" key="1">
    <source>
        <dbReference type="ARBA" id="ARBA00004651"/>
    </source>
</evidence>
<proteinExistence type="predicted"/>
<dbReference type="AlphaFoldDB" id="A0A6J4N255"/>
<dbReference type="PANTHER" id="PTHR33529">
    <property type="entry name" value="SLR0882 PROTEIN-RELATED"/>
    <property type="match status" value="1"/>
</dbReference>
<feature type="transmembrane region" description="Helical" evidence="6">
    <location>
        <begin position="110"/>
        <end position="130"/>
    </location>
</feature>
<feature type="transmembrane region" description="Helical" evidence="6">
    <location>
        <begin position="66"/>
        <end position="89"/>
    </location>
</feature>
<dbReference type="GO" id="GO:0015920">
    <property type="term" value="P:lipopolysaccharide transport"/>
    <property type="evidence" value="ECO:0007669"/>
    <property type="project" value="TreeGrafter"/>
</dbReference>
<name>A0A6J4N255_9BACT</name>
<comment type="subcellular location">
    <subcellularLocation>
        <location evidence="1">Cell membrane</location>
        <topology evidence="1">Multi-pass membrane protein</topology>
    </subcellularLocation>
</comment>
<feature type="transmembrane region" description="Helical" evidence="6">
    <location>
        <begin position="7"/>
        <end position="30"/>
    </location>
</feature>
<evidence type="ECO:0000256" key="5">
    <source>
        <dbReference type="ARBA" id="ARBA00023136"/>
    </source>
</evidence>
<evidence type="ECO:0000313" key="7">
    <source>
        <dbReference type="EMBL" id="CAA9375933.1"/>
    </source>
</evidence>
<organism evidence="7">
    <name type="scientific">uncultured Phycisphaerae bacterium</name>
    <dbReference type="NCBI Taxonomy" id="904963"/>
    <lineage>
        <taxon>Bacteria</taxon>
        <taxon>Pseudomonadati</taxon>
        <taxon>Planctomycetota</taxon>
        <taxon>Phycisphaerae</taxon>
        <taxon>environmental samples</taxon>
    </lineage>
</organism>
<keyword evidence="4 6" id="KW-1133">Transmembrane helix</keyword>
<dbReference type="PANTHER" id="PTHR33529:SF2">
    <property type="entry name" value="LIPOPOLYSACCHARIDE EXPORT SYSTEM PERMEASE PROTEIN LPTG"/>
    <property type="match status" value="1"/>
</dbReference>
<reference evidence="7" key="1">
    <citation type="submission" date="2020-02" db="EMBL/GenBank/DDBJ databases">
        <authorList>
            <person name="Meier V. D."/>
        </authorList>
    </citation>
    <scope>NUCLEOTIDE SEQUENCE</scope>
    <source>
        <strain evidence="7">AVDCRST_MAG64</strain>
    </source>
</reference>
<sequence>MKILDRYILVSFLKNWLISFMVLVGMYMVLDMVFNFDELVAMKPDASGSATASNTLVSVLYNVGDFYFYQSFLFFNHLSGIIPVVAAAFTLMRLSRFNELTAVMAAGVPLLRLAMPIILAGVVLNALVVVNQEFVIPNLSHKLSRERDEVGGGTGEQSPIRAMQDDHNSLLFAARYTPPGDHGPAELLYLDILEFDDRDRVTGIVTAERAEYDPGERVWTLTNGMRATGLRPDEARPAPQPVATWSTNVNPEEIKLFRKSDYVDLLSTERINQLLARPKSYGEANLLRVKHARFTQPLMNVILLLLAVPCVLTREPGHLKAAATKCLVLTGIGMGSIFLAQQIAANPPDLRLAAQWPALMAWVPIFLFGPLAVFLLDRVKT</sequence>
<keyword evidence="5 6" id="KW-0472">Membrane</keyword>
<keyword evidence="3 6" id="KW-0812">Transmembrane</keyword>
<feature type="transmembrane region" description="Helical" evidence="6">
    <location>
        <begin position="326"/>
        <end position="344"/>
    </location>
</feature>
<protein>
    <recommendedName>
        <fullName evidence="8">Lipopolysaccharide export system permease protein LptG</fullName>
    </recommendedName>
</protein>
<gene>
    <name evidence="7" type="ORF">AVDCRST_MAG64-300</name>
</gene>
<dbReference type="InterPro" id="IPR005495">
    <property type="entry name" value="LptG/LptF_permease"/>
</dbReference>
<dbReference type="GO" id="GO:0043190">
    <property type="term" value="C:ATP-binding cassette (ABC) transporter complex"/>
    <property type="evidence" value="ECO:0007669"/>
    <property type="project" value="TreeGrafter"/>
</dbReference>